<evidence type="ECO:0000313" key="23">
    <source>
        <dbReference type="Proteomes" id="UP000233375"/>
    </source>
</evidence>
<evidence type="ECO:0000256" key="3">
    <source>
        <dbReference type="ARBA" id="ARBA00001941"/>
    </source>
</evidence>
<comment type="cofactor">
    <cofactor evidence="3">
        <name>Co(2+)</name>
        <dbReference type="ChEBI" id="CHEBI:48828"/>
    </cofactor>
</comment>
<dbReference type="NCBIfam" id="TIGR00232">
    <property type="entry name" value="tktlase_bact"/>
    <property type="match status" value="1"/>
</dbReference>
<organism evidence="22 23">
    <name type="scientific">Niallia nealsonii</name>
    <dbReference type="NCBI Taxonomy" id="115979"/>
    <lineage>
        <taxon>Bacteria</taxon>
        <taxon>Bacillati</taxon>
        <taxon>Bacillota</taxon>
        <taxon>Bacilli</taxon>
        <taxon>Bacillales</taxon>
        <taxon>Bacillaceae</taxon>
        <taxon>Niallia</taxon>
    </lineage>
</organism>
<dbReference type="EC" id="2.2.1.1" evidence="7 15"/>
<evidence type="ECO:0000256" key="20">
    <source>
        <dbReference type="PIRSR" id="PIRSR605478-5"/>
    </source>
</evidence>
<feature type="binding site" evidence="17">
    <location>
        <position position="465"/>
    </location>
    <ligand>
        <name>substrate</name>
    </ligand>
</feature>
<feature type="binding site" evidence="17">
    <location>
        <position position="353"/>
    </location>
    <ligand>
        <name>substrate</name>
    </ligand>
</feature>
<keyword evidence="12 19" id="KW-0460">Magnesium</keyword>
<evidence type="ECO:0000256" key="15">
    <source>
        <dbReference type="NCBIfam" id="TIGR00232"/>
    </source>
</evidence>
<evidence type="ECO:0000259" key="21">
    <source>
        <dbReference type="SMART" id="SM00861"/>
    </source>
</evidence>
<dbReference type="GO" id="GO:0046872">
    <property type="term" value="F:metal ion binding"/>
    <property type="evidence" value="ECO:0007669"/>
    <property type="project" value="UniProtKB-KW"/>
</dbReference>
<comment type="cofactor">
    <cofactor evidence="18">
        <name>thiamine diphosphate</name>
        <dbReference type="ChEBI" id="CHEBI:58937"/>
    </cofactor>
    <text evidence="18">Binds 1 thiamine pyrophosphate per subunit. During the reaction, the substrate forms a covalent intermediate with the cofactor.</text>
</comment>
<feature type="binding site" evidence="17">
    <location>
        <position position="261"/>
    </location>
    <ligand>
        <name>substrate</name>
    </ligand>
</feature>
<evidence type="ECO:0000256" key="19">
    <source>
        <dbReference type="PIRSR" id="PIRSR605478-4"/>
    </source>
</evidence>
<comment type="caution">
    <text evidence="22">The sequence shown here is derived from an EMBL/GenBank/DDBJ whole genome shotgun (WGS) entry which is preliminary data.</text>
</comment>
<feature type="binding site" evidence="17">
    <location>
        <position position="469"/>
    </location>
    <ligand>
        <name>substrate</name>
    </ligand>
</feature>
<reference evidence="22 23" key="1">
    <citation type="journal article" date="2003" name="Int. J. Syst. Evol. Microbiol.">
        <title>Bacillus nealsonii sp. nov., isolated from a spacecraft-assembly facility, whose spores are gamma-radiation resistant.</title>
        <authorList>
            <person name="Venkateswaran K."/>
            <person name="Kempf M."/>
            <person name="Chen F."/>
            <person name="Satomi M."/>
            <person name="Nicholson W."/>
            <person name="Kern R."/>
        </authorList>
    </citation>
    <scope>NUCLEOTIDE SEQUENCE [LARGE SCALE GENOMIC DNA]</scope>
    <source>
        <strain evidence="22 23">FO-92</strain>
    </source>
</reference>
<comment type="cofactor">
    <cofactor evidence="2">
        <name>Mn(2+)</name>
        <dbReference type="ChEBI" id="CHEBI:29035"/>
    </cofactor>
</comment>
<keyword evidence="13 18" id="KW-0786">Thiamine pyrophosphate</keyword>
<feature type="binding site" evidence="19">
    <location>
        <position position="155"/>
    </location>
    <ligand>
        <name>Mg(2+)</name>
        <dbReference type="ChEBI" id="CHEBI:18420"/>
    </ligand>
</feature>
<feature type="binding site" evidence="17">
    <location>
        <position position="516"/>
    </location>
    <ligand>
        <name>substrate</name>
    </ligand>
</feature>
<feature type="binding site" evidence="17">
    <location>
        <position position="380"/>
    </location>
    <ligand>
        <name>substrate</name>
    </ligand>
</feature>
<evidence type="ECO:0000256" key="4">
    <source>
        <dbReference type="ARBA" id="ARBA00002931"/>
    </source>
</evidence>
<keyword evidence="10 19" id="KW-0479">Metal-binding</keyword>
<dbReference type="SUPFAM" id="SSF52518">
    <property type="entry name" value="Thiamin diphosphate-binding fold (THDP-binding)"/>
    <property type="match status" value="2"/>
</dbReference>
<dbReference type="GO" id="GO:0004802">
    <property type="term" value="F:transketolase activity"/>
    <property type="evidence" value="ECO:0007669"/>
    <property type="project" value="UniProtKB-UniRule"/>
</dbReference>
<dbReference type="OrthoDB" id="8732661at2"/>
<feature type="binding site" evidence="18">
    <location>
        <position position="66"/>
    </location>
    <ligand>
        <name>thiamine diphosphate</name>
        <dbReference type="ChEBI" id="CHEBI:58937"/>
    </ligand>
</feature>
<evidence type="ECO:0000256" key="13">
    <source>
        <dbReference type="ARBA" id="ARBA00023052"/>
    </source>
</evidence>
<dbReference type="InterPro" id="IPR029061">
    <property type="entry name" value="THDP-binding"/>
</dbReference>
<evidence type="ECO:0000313" key="22">
    <source>
        <dbReference type="EMBL" id="PKG24800.1"/>
    </source>
</evidence>
<evidence type="ECO:0000256" key="7">
    <source>
        <dbReference type="ARBA" id="ARBA00013152"/>
    </source>
</evidence>
<evidence type="ECO:0000256" key="8">
    <source>
        <dbReference type="ARBA" id="ARBA00016662"/>
    </source>
</evidence>
<dbReference type="Pfam" id="PF00456">
    <property type="entry name" value="Transketolase_N"/>
    <property type="match status" value="1"/>
</dbReference>
<proteinExistence type="inferred from homology"/>
<evidence type="ECO:0000256" key="9">
    <source>
        <dbReference type="ARBA" id="ARBA00022679"/>
    </source>
</evidence>
<dbReference type="Pfam" id="PF02779">
    <property type="entry name" value="Transket_pyr"/>
    <property type="match status" value="1"/>
</dbReference>
<dbReference type="FunFam" id="3.40.50.970:FF:000045">
    <property type="entry name" value="Transketolase"/>
    <property type="match status" value="1"/>
</dbReference>
<dbReference type="SUPFAM" id="SSF52922">
    <property type="entry name" value="TK C-terminal domain-like"/>
    <property type="match status" value="1"/>
</dbReference>
<comment type="subunit">
    <text evidence="6">Homodimer.</text>
</comment>
<comment type="function">
    <text evidence="4">Catalyzes the transfer of a two-carbon ketol group from a ketose donor to an aldose acceptor, via a covalent intermediate with the cofactor thiamine pyrophosphate.</text>
</comment>
<evidence type="ECO:0000256" key="6">
    <source>
        <dbReference type="ARBA" id="ARBA00011738"/>
    </source>
</evidence>
<dbReference type="AlphaFoldDB" id="A0A2N0Z5L9"/>
<feature type="binding site" evidence="17">
    <location>
        <position position="457"/>
    </location>
    <ligand>
        <name>substrate</name>
    </ligand>
</feature>
<evidence type="ECO:0000256" key="5">
    <source>
        <dbReference type="ARBA" id="ARBA00007131"/>
    </source>
</evidence>
<dbReference type="SMART" id="SM00861">
    <property type="entry name" value="Transket_pyr"/>
    <property type="match status" value="1"/>
</dbReference>
<dbReference type="PANTHER" id="PTHR43522:SF2">
    <property type="entry name" value="TRANSKETOLASE 1-RELATED"/>
    <property type="match status" value="1"/>
</dbReference>
<feature type="site" description="Important for catalytic activity" evidence="20">
    <location>
        <position position="26"/>
    </location>
</feature>
<dbReference type="Proteomes" id="UP000233375">
    <property type="component" value="Unassembled WGS sequence"/>
</dbReference>
<dbReference type="InterPro" id="IPR005474">
    <property type="entry name" value="Transketolase_N"/>
</dbReference>
<comment type="catalytic activity">
    <reaction evidence="14">
        <text>D-sedoheptulose 7-phosphate + D-glyceraldehyde 3-phosphate = aldehydo-D-ribose 5-phosphate + D-xylulose 5-phosphate</text>
        <dbReference type="Rhea" id="RHEA:10508"/>
        <dbReference type="ChEBI" id="CHEBI:57483"/>
        <dbReference type="ChEBI" id="CHEBI:57737"/>
        <dbReference type="ChEBI" id="CHEBI:58273"/>
        <dbReference type="ChEBI" id="CHEBI:59776"/>
        <dbReference type="EC" id="2.2.1.1"/>
    </reaction>
</comment>
<dbReference type="CDD" id="cd02012">
    <property type="entry name" value="TPP_TK"/>
    <property type="match status" value="1"/>
</dbReference>
<dbReference type="InterPro" id="IPR005478">
    <property type="entry name" value="Transketolase_bac-like"/>
</dbReference>
<dbReference type="GO" id="GO:0005829">
    <property type="term" value="C:cytosol"/>
    <property type="evidence" value="ECO:0007669"/>
    <property type="project" value="TreeGrafter"/>
</dbReference>
<dbReference type="FunFam" id="3.40.50.920:FF:000003">
    <property type="entry name" value="Transketolase"/>
    <property type="match status" value="1"/>
</dbReference>
<evidence type="ECO:0000256" key="2">
    <source>
        <dbReference type="ARBA" id="ARBA00001936"/>
    </source>
</evidence>
<dbReference type="InterPro" id="IPR005475">
    <property type="entry name" value="Transketolase-like_Pyr-bd"/>
</dbReference>
<evidence type="ECO:0000256" key="12">
    <source>
        <dbReference type="ARBA" id="ARBA00022842"/>
    </source>
</evidence>
<feature type="binding site" evidence="18">
    <location>
        <position position="261"/>
    </location>
    <ligand>
        <name>thiamine diphosphate</name>
        <dbReference type="ChEBI" id="CHEBI:58937"/>
    </ligand>
</feature>
<feature type="binding site" evidence="18">
    <location>
        <begin position="114"/>
        <end position="116"/>
    </location>
    <ligand>
        <name>thiamine diphosphate</name>
        <dbReference type="ChEBI" id="CHEBI:58937"/>
    </ligand>
</feature>
<feature type="active site" description="Proton donor" evidence="16">
    <location>
        <position position="407"/>
    </location>
</feature>
<dbReference type="EMBL" id="PISE01000011">
    <property type="protein sequence ID" value="PKG24800.1"/>
    <property type="molecule type" value="Genomic_DNA"/>
</dbReference>
<name>A0A2N0Z5L9_9BACI</name>
<evidence type="ECO:0000256" key="18">
    <source>
        <dbReference type="PIRSR" id="PIRSR605478-3"/>
    </source>
</evidence>
<dbReference type="Gene3D" id="3.40.50.970">
    <property type="match status" value="2"/>
</dbReference>
<comment type="cofactor">
    <cofactor evidence="1">
        <name>Ca(2+)</name>
        <dbReference type="ChEBI" id="CHEBI:29108"/>
    </cofactor>
</comment>
<feature type="binding site" evidence="18">
    <location>
        <position position="433"/>
    </location>
    <ligand>
        <name>thiamine diphosphate</name>
        <dbReference type="ChEBI" id="CHEBI:58937"/>
    </ligand>
</feature>
<gene>
    <name evidence="22" type="primary">tkt</name>
    <name evidence="22" type="ORF">CWS01_05730</name>
</gene>
<dbReference type="GO" id="GO:0006098">
    <property type="term" value="P:pentose-phosphate shunt"/>
    <property type="evidence" value="ECO:0007669"/>
    <property type="project" value="TreeGrafter"/>
</dbReference>
<dbReference type="FunFam" id="3.40.50.970:FF:000004">
    <property type="entry name" value="Transketolase"/>
    <property type="match status" value="1"/>
</dbReference>
<dbReference type="InterPro" id="IPR033247">
    <property type="entry name" value="Transketolase_fam"/>
</dbReference>
<dbReference type="InterPro" id="IPR055152">
    <property type="entry name" value="Transketolase-like_C_2"/>
</dbReference>
<dbReference type="Pfam" id="PF22613">
    <property type="entry name" value="Transketolase_C_1"/>
    <property type="match status" value="1"/>
</dbReference>
<evidence type="ECO:0000256" key="1">
    <source>
        <dbReference type="ARBA" id="ARBA00001913"/>
    </source>
</evidence>
<evidence type="ECO:0000256" key="17">
    <source>
        <dbReference type="PIRSR" id="PIRSR605478-2"/>
    </source>
</evidence>
<feature type="binding site" evidence="18">
    <location>
        <position position="156"/>
    </location>
    <ligand>
        <name>thiamine diphosphate</name>
        <dbReference type="ChEBI" id="CHEBI:58937"/>
    </ligand>
</feature>
<feature type="site" description="Important for catalytic activity" evidence="20">
    <location>
        <position position="261"/>
    </location>
</feature>
<evidence type="ECO:0000256" key="10">
    <source>
        <dbReference type="ARBA" id="ARBA00022723"/>
    </source>
</evidence>
<feature type="binding site" evidence="19">
    <location>
        <position position="185"/>
    </location>
    <ligand>
        <name>Mg(2+)</name>
        <dbReference type="ChEBI" id="CHEBI:18420"/>
    </ligand>
</feature>
<keyword evidence="11" id="KW-0106">Calcium</keyword>
<feature type="binding site" evidence="18">
    <location>
        <position position="185"/>
    </location>
    <ligand>
        <name>thiamine diphosphate</name>
        <dbReference type="ChEBI" id="CHEBI:58937"/>
    </ligand>
</feature>
<evidence type="ECO:0000256" key="16">
    <source>
        <dbReference type="PIRSR" id="PIRSR605478-1"/>
    </source>
</evidence>
<evidence type="ECO:0000256" key="14">
    <source>
        <dbReference type="ARBA" id="ARBA00049473"/>
    </source>
</evidence>
<dbReference type="Gene3D" id="3.40.50.920">
    <property type="match status" value="1"/>
</dbReference>
<feature type="domain" description="Transketolase-like pyrimidine-binding" evidence="21">
    <location>
        <begin position="350"/>
        <end position="521"/>
    </location>
</feature>
<accession>A0A2N0Z5L9</accession>
<dbReference type="CDD" id="cd07033">
    <property type="entry name" value="TPP_PYR_DXS_TK_like"/>
    <property type="match status" value="1"/>
</dbReference>
<evidence type="ECO:0000256" key="11">
    <source>
        <dbReference type="ARBA" id="ARBA00022837"/>
    </source>
</evidence>
<dbReference type="InterPro" id="IPR009014">
    <property type="entry name" value="Transketo_C/PFOR_II"/>
</dbReference>
<comment type="similarity">
    <text evidence="5">Belongs to the transketolase family.</text>
</comment>
<feature type="binding site" evidence="17">
    <location>
        <position position="26"/>
    </location>
    <ligand>
        <name>substrate</name>
    </ligand>
</feature>
<dbReference type="PANTHER" id="PTHR43522">
    <property type="entry name" value="TRANSKETOLASE"/>
    <property type="match status" value="1"/>
</dbReference>
<sequence length="659" mass="72441">MNTDELSVNAIRTLCLDSVENANHGHLGMPLGSAPMAYELWRNKMKHNPKNPKWFNRDRFVLTSGHGSILLYSLLHLSGYDLTLEDLKGFRKLNTRTPGHPEVHITPGVEATTGPLGQGFSLTVGMALAEAHLSAKFNKKNFPVIDHYTYTICGDGDLMEGVAQEAASLAGQLGLGRLIVLYDSNDTTSDGAVDLSNKEDVKGKFEAMGWQVLYVNDGNDLQKISKAIDEAQACSDKPTLIEVKNVIGYGSPNLQGTAKIHSNPVGEEESKLIKQSYGWKYKEPFFVPTEVRDSFFEIEKNGIQEEEKWNQLLKAYKETYPELAEELDKTISDGFTLSDDTIKRFKPGKIATRNASGEMLNRIYKDYPILVGGSADLASSNKTTINGESFMQKGDYGGPNIYYGVREFAMASIETGLVLHGGVKGYCGTFLVFADYMRSAIRHSALMEIPMIYIFTHDSILLGPDGPTHQPIEHLISLRAMPNLIVIRPADANETAAAWKIAIESKKTPVVLSLGRHDVPVLENASIEGVEKGAYVISPSNGTAEGIIIATGAEVELALQAQNILHAEGIEINVVSMPSWELFEKQEDAYKEKILPKELTKRLSVEMGSKYGWEHYVGLEGAVMSIDQFGASGPGDDLAKQLNFTVSDIVSNMKRVLNK</sequence>
<protein>
    <recommendedName>
        <fullName evidence="8 15">Transketolase</fullName>
        <ecNumber evidence="7 15">2.2.1.1</ecNumber>
    </recommendedName>
</protein>
<comment type="cofactor">
    <cofactor evidence="19">
        <name>Mg(2+)</name>
        <dbReference type="ChEBI" id="CHEBI:18420"/>
    </cofactor>
    <text evidence="19">Binds 1 Mg(2+) ion per subunit. Can also utilize other divalent metal cations, such as Ca(2+), Mn(2+) and Co(2+).</text>
</comment>
<keyword evidence="23" id="KW-1185">Reference proteome</keyword>
<keyword evidence="9" id="KW-0808">Transferase</keyword>